<dbReference type="GO" id="GO:0015628">
    <property type="term" value="P:protein secretion by the type II secretion system"/>
    <property type="evidence" value="ECO:0007669"/>
    <property type="project" value="InterPro"/>
</dbReference>
<keyword evidence="2" id="KW-0812">Transmembrane</keyword>
<keyword evidence="2" id="KW-1133">Transmembrane helix</keyword>
<dbReference type="InterPro" id="IPR013545">
    <property type="entry name" value="T2SS_protein-GspG_C"/>
</dbReference>
<accession>A0A8E6F0K4</accession>
<sequence>MRIQISTTGARRRAAFTLMEVMVVVAILVVLAGVAGVFVFGALDDAKGKAAESSAASISAACDLYKLRLQDFPDRLEDLLTPPDGGRPFLNSNTDIYDPWGKPFQYDKNGAHSNGRKVDVWAIDPGTNKPHGNWREQ</sequence>
<feature type="domain" description="Type II secretion system protein GspG C-terminal" evidence="3">
    <location>
        <begin position="39"/>
        <end position="123"/>
    </location>
</feature>
<dbReference type="InterPro" id="IPR012902">
    <property type="entry name" value="N_methyl_site"/>
</dbReference>
<dbReference type="Proteomes" id="UP000676194">
    <property type="component" value="Chromosome"/>
</dbReference>
<proteinExistence type="predicted"/>
<evidence type="ECO:0000313" key="4">
    <source>
        <dbReference type="EMBL" id="QVL34898.1"/>
    </source>
</evidence>
<evidence type="ECO:0000259" key="3">
    <source>
        <dbReference type="Pfam" id="PF08334"/>
    </source>
</evidence>
<dbReference type="GO" id="GO:0015627">
    <property type="term" value="C:type II protein secretion system complex"/>
    <property type="evidence" value="ECO:0007669"/>
    <property type="project" value="InterPro"/>
</dbReference>
<name>A0A8E6F0K4_9BACT</name>
<dbReference type="AlphaFoldDB" id="A0A8E6F0K4"/>
<dbReference type="RefSeq" id="WP_213500371.1">
    <property type="nucleotide sequence ID" value="NZ_CP074694.1"/>
</dbReference>
<dbReference type="KEGG" id="tsph:KIH39_10840"/>
<reference evidence="4" key="1">
    <citation type="submission" date="2021-05" db="EMBL/GenBank/DDBJ databases">
        <title>Complete genome sequence of the cellulolytic planctomycete Telmatocola sphagniphila SP2T and characterization of the first cellulase from planctomycetes.</title>
        <authorList>
            <person name="Rakitin A.L."/>
            <person name="Beletsky A.V."/>
            <person name="Naumoff D.G."/>
            <person name="Kulichevskaya I.S."/>
            <person name="Mardanov A.V."/>
            <person name="Ravin N.V."/>
            <person name="Dedysh S.N."/>
        </authorList>
    </citation>
    <scope>NUCLEOTIDE SEQUENCE</scope>
    <source>
        <strain evidence="4">SP2T</strain>
    </source>
</reference>
<dbReference type="Gene3D" id="3.30.700.10">
    <property type="entry name" value="Glycoprotein, Type 4 Pilin"/>
    <property type="match status" value="1"/>
</dbReference>
<protein>
    <submittedName>
        <fullName evidence="4">Type II secretion system protein GspG</fullName>
    </submittedName>
</protein>
<organism evidence="4 5">
    <name type="scientific">Telmatocola sphagniphila</name>
    <dbReference type="NCBI Taxonomy" id="1123043"/>
    <lineage>
        <taxon>Bacteria</taxon>
        <taxon>Pseudomonadati</taxon>
        <taxon>Planctomycetota</taxon>
        <taxon>Planctomycetia</taxon>
        <taxon>Gemmatales</taxon>
        <taxon>Gemmataceae</taxon>
    </lineage>
</organism>
<dbReference type="InterPro" id="IPR000983">
    <property type="entry name" value="Bac_GSPG_pilin"/>
</dbReference>
<dbReference type="EMBL" id="CP074694">
    <property type="protein sequence ID" value="QVL34898.1"/>
    <property type="molecule type" value="Genomic_DNA"/>
</dbReference>
<feature type="transmembrane region" description="Helical" evidence="2">
    <location>
        <begin position="21"/>
        <end position="43"/>
    </location>
</feature>
<gene>
    <name evidence="4" type="ORF">KIH39_10840</name>
</gene>
<keyword evidence="2" id="KW-0472">Membrane</keyword>
<dbReference type="InterPro" id="IPR045584">
    <property type="entry name" value="Pilin-like"/>
</dbReference>
<keyword evidence="1" id="KW-0488">Methylation</keyword>
<evidence type="ECO:0000256" key="1">
    <source>
        <dbReference type="ARBA" id="ARBA00022481"/>
    </source>
</evidence>
<evidence type="ECO:0000313" key="5">
    <source>
        <dbReference type="Proteomes" id="UP000676194"/>
    </source>
</evidence>
<dbReference type="PRINTS" id="PR00813">
    <property type="entry name" value="BCTERIALGSPG"/>
</dbReference>
<dbReference type="NCBIfam" id="TIGR02532">
    <property type="entry name" value="IV_pilin_GFxxxE"/>
    <property type="match status" value="1"/>
</dbReference>
<evidence type="ECO:0000256" key="2">
    <source>
        <dbReference type="SAM" id="Phobius"/>
    </source>
</evidence>
<dbReference type="Pfam" id="PF07963">
    <property type="entry name" value="N_methyl"/>
    <property type="match status" value="1"/>
</dbReference>
<dbReference type="SUPFAM" id="SSF54523">
    <property type="entry name" value="Pili subunits"/>
    <property type="match status" value="1"/>
</dbReference>
<dbReference type="Pfam" id="PF08334">
    <property type="entry name" value="T2SSG"/>
    <property type="match status" value="1"/>
</dbReference>
<keyword evidence="5" id="KW-1185">Reference proteome</keyword>